<keyword evidence="2" id="KW-1185">Reference proteome</keyword>
<protein>
    <submittedName>
        <fullName evidence="1">Uncharacterized protein</fullName>
    </submittedName>
</protein>
<dbReference type="STRING" id="137265.SAMN05421684_5974"/>
<gene>
    <name evidence="1" type="ORF">SAMN05421684_5974</name>
</gene>
<dbReference type="Proteomes" id="UP000199632">
    <property type="component" value="Unassembled WGS sequence"/>
</dbReference>
<sequence>MDGKRRVQFNHLGTARRELLAWAGAIAVPLARVEFVVPFVKTDFDADVWLFFDTHANVEHCAETGETARVEEKFRSILAGDGYPTDWLVGISFYVDSHDNVERNYEGNYFYRLR</sequence>
<organism evidence="1 2">
    <name type="scientific">Asanoa ishikariensis</name>
    <dbReference type="NCBI Taxonomy" id="137265"/>
    <lineage>
        <taxon>Bacteria</taxon>
        <taxon>Bacillati</taxon>
        <taxon>Actinomycetota</taxon>
        <taxon>Actinomycetes</taxon>
        <taxon>Micromonosporales</taxon>
        <taxon>Micromonosporaceae</taxon>
        <taxon>Asanoa</taxon>
    </lineage>
</organism>
<dbReference type="EMBL" id="FNQB01000003">
    <property type="protein sequence ID" value="SDZ50843.1"/>
    <property type="molecule type" value="Genomic_DNA"/>
</dbReference>
<dbReference type="RefSeq" id="WP_143049927.1">
    <property type="nucleotide sequence ID" value="NZ_BOND01000001.1"/>
</dbReference>
<accession>A0A1H3TKP3</accession>
<reference evidence="2" key="1">
    <citation type="submission" date="2016-10" db="EMBL/GenBank/DDBJ databases">
        <authorList>
            <person name="Varghese N."/>
            <person name="Submissions S."/>
        </authorList>
    </citation>
    <scope>NUCLEOTIDE SEQUENCE [LARGE SCALE GENOMIC DNA]</scope>
    <source>
        <strain evidence="2">DSM 44718</strain>
    </source>
</reference>
<dbReference type="OrthoDB" id="3393867at2"/>
<evidence type="ECO:0000313" key="1">
    <source>
        <dbReference type="EMBL" id="SDZ50843.1"/>
    </source>
</evidence>
<proteinExistence type="predicted"/>
<dbReference type="AlphaFoldDB" id="A0A1H3TKP3"/>
<name>A0A1H3TKP3_9ACTN</name>
<evidence type="ECO:0000313" key="2">
    <source>
        <dbReference type="Proteomes" id="UP000199632"/>
    </source>
</evidence>